<protein>
    <submittedName>
        <fullName evidence="2">Uncharacterized protein</fullName>
    </submittedName>
</protein>
<feature type="region of interest" description="Disordered" evidence="1">
    <location>
        <begin position="1"/>
        <end position="57"/>
    </location>
</feature>
<comment type="caution">
    <text evidence="2">The sequence shown here is derived from an EMBL/GenBank/DDBJ whole genome shotgun (WGS) entry which is preliminary data.</text>
</comment>
<feature type="compositionally biased region" description="Basic and acidic residues" evidence="1">
    <location>
        <begin position="1"/>
        <end position="29"/>
    </location>
</feature>
<dbReference type="Proteomes" id="UP000238479">
    <property type="component" value="Chromosome 2"/>
</dbReference>
<reference evidence="2 3" key="1">
    <citation type="journal article" date="2018" name="Nat. Genet.">
        <title>The Rosa genome provides new insights in the design of modern roses.</title>
        <authorList>
            <person name="Bendahmane M."/>
        </authorList>
    </citation>
    <scope>NUCLEOTIDE SEQUENCE [LARGE SCALE GENOMIC DNA]</scope>
    <source>
        <strain evidence="3">cv. Old Blush</strain>
    </source>
</reference>
<evidence type="ECO:0000313" key="2">
    <source>
        <dbReference type="EMBL" id="PRQ46417.1"/>
    </source>
</evidence>
<keyword evidence="3" id="KW-1185">Reference proteome</keyword>
<proteinExistence type="predicted"/>
<name>A0A2P6RJ27_ROSCH</name>
<dbReference type="Gramene" id="PRQ46417">
    <property type="protein sequence ID" value="PRQ46417"/>
    <property type="gene ID" value="RchiOBHm_Chr2g0088871"/>
</dbReference>
<gene>
    <name evidence="2" type="ORF">RchiOBHm_Chr2g0088871</name>
</gene>
<dbReference type="EMBL" id="PDCK01000040">
    <property type="protein sequence ID" value="PRQ46417.1"/>
    <property type="molecule type" value="Genomic_DNA"/>
</dbReference>
<accession>A0A2P6RJ27</accession>
<dbReference type="AlphaFoldDB" id="A0A2P6RJ27"/>
<sequence length="57" mass="6601">MMHDREWRDEAEARKRRRGEVEAREREGETNALLKPVLPQSDENPQVRRSGADAGTL</sequence>
<evidence type="ECO:0000256" key="1">
    <source>
        <dbReference type="SAM" id="MobiDB-lite"/>
    </source>
</evidence>
<organism evidence="2 3">
    <name type="scientific">Rosa chinensis</name>
    <name type="common">China rose</name>
    <dbReference type="NCBI Taxonomy" id="74649"/>
    <lineage>
        <taxon>Eukaryota</taxon>
        <taxon>Viridiplantae</taxon>
        <taxon>Streptophyta</taxon>
        <taxon>Embryophyta</taxon>
        <taxon>Tracheophyta</taxon>
        <taxon>Spermatophyta</taxon>
        <taxon>Magnoliopsida</taxon>
        <taxon>eudicotyledons</taxon>
        <taxon>Gunneridae</taxon>
        <taxon>Pentapetalae</taxon>
        <taxon>rosids</taxon>
        <taxon>fabids</taxon>
        <taxon>Rosales</taxon>
        <taxon>Rosaceae</taxon>
        <taxon>Rosoideae</taxon>
        <taxon>Rosoideae incertae sedis</taxon>
        <taxon>Rosa</taxon>
    </lineage>
</organism>
<evidence type="ECO:0000313" key="3">
    <source>
        <dbReference type="Proteomes" id="UP000238479"/>
    </source>
</evidence>